<dbReference type="EMBL" id="KB200329">
    <property type="protein sequence ID" value="ESP02142.1"/>
    <property type="molecule type" value="Genomic_DNA"/>
</dbReference>
<dbReference type="HOGENOM" id="CLU_1688716_0_0_1"/>
<dbReference type="CDD" id="cd14473">
    <property type="entry name" value="FERM_B-lobe"/>
    <property type="match status" value="1"/>
</dbReference>
<evidence type="ECO:0000259" key="1">
    <source>
        <dbReference type="PROSITE" id="PS50057"/>
    </source>
</evidence>
<feature type="domain" description="FERM" evidence="1">
    <location>
        <begin position="3"/>
        <end position="156"/>
    </location>
</feature>
<dbReference type="GO" id="GO:0007165">
    <property type="term" value="P:signal transduction"/>
    <property type="evidence" value="ECO:0007669"/>
    <property type="project" value="InterPro"/>
</dbReference>
<evidence type="ECO:0000259" key="2">
    <source>
        <dbReference type="PROSITE" id="PS50200"/>
    </source>
</evidence>
<dbReference type="PANTHER" id="PTHR46221">
    <property type="entry name" value="FERM AND PDZ DOMAIN-CONTAINING PROTEIN FAMILY MEMBER"/>
    <property type="match status" value="1"/>
</dbReference>
<dbReference type="OMA" id="ESDWGYP"/>
<dbReference type="Pfam" id="PF00373">
    <property type="entry name" value="FERM_M"/>
    <property type="match status" value="1"/>
</dbReference>
<keyword evidence="4" id="KW-1185">Reference proteome</keyword>
<dbReference type="SUPFAM" id="SSF47031">
    <property type="entry name" value="Second domain of FERM"/>
    <property type="match status" value="1"/>
</dbReference>
<dbReference type="PROSITE" id="PS50057">
    <property type="entry name" value="FERM_3"/>
    <property type="match status" value="1"/>
</dbReference>
<sequence length="156" mass="17932">MPNVLKVFLENGQTKSFKYDNKTTVGDVMSSLHEKLNITCTQFFSLVLQNMKNNTAGKMTLLQDEETLIDIAARPGARHFRCLYRVTFVPRDAYDLLKEDSIAFEYFYLQCCNDIVNERFASELKYDTTLRLAALQIQQHAMTNNMAGKISIKTIE</sequence>
<evidence type="ECO:0000313" key="4">
    <source>
        <dbReference type="Proteomes" id="UP000030746"/>
    </source>
</evidence>
<dbReference type="CDD" id="cd17088">
    <property type="entry name" value="FERM_F1_FRMPD1_like"/>
    <property type="match status" value="1"/>
</dbReference>
<proteinExistence type="predicted"/>
<dbReference type="InterPro" id="IPR019748">
    <property type="entry name" value="FERM_central"/>
</dbReference>
<evidence type="ECO:0000313" key="3">
    <source>
        <dbReference type="EMBL" id="ESP02142.1"/>
    </source>
</evidence>
<dbReference type="SUPFAM" id="SSF54236">
    <property type="entry name" value="Ubiquitin-like"/>
    <property type="match status" value="1"/>
</dbReference>
<evidence type="ECO:0008006" key="5">
    <source>
        <dbReference type="Google" id="ProtNLM"/>
    </source>
</evidence>
<dbReference type="GeneID" id="20230708"/>
<organism evidence="3 4">
    <name type="scientific">Lottia gigantea</name>
    <name type="common">Giant owl limpet</name>
    <dbReference type="NCBI Taxonomy" id="225164"/>
    <lineage>
        <taxon>Eukaryota</taxon>
        <taxon>Metazoa</taxon>
        <taxon>Spiralia</taxon>
        <taxon>Lophotrochozoa</taxon>
        <taxon>Mollusca</taxon>
        <taxon>Gastropoda</taxon>
        <taxon>Patellogastropoda</taxon>
        <taxon>Lottioidea</taxon>
        <taxon>Lottiidae</taxon>
        <taxon>Lottia</taxon>
    </lineage>
</organism>
<dbReference type="STRING" id="225164.V4B8M3"/>
<name>V4B8M3_LOTGI</name>
<dbReference type="Proteomes" id="UP000030746">
    <property type="component" value="Unassembled WGS sequence"/>
</dbReference>
<dbReference type="PANTHER" id="PTHR46221:SF3">
    <property type="entry name" value="FERM AND PDZ DOMAIN-CONTAINING PROTEIN 4"/>
    <property type="match status" value="1"/>
</dbReference>
<dbReference type="InterPro" id="IPR000299">
    <property type="entry name" value="FERM_domain"/>
</dbReference>
<dbReference type="AlphaFoldDB" id="V4B8M3"/>
<protein>
    <recommendedName>
        <fullName evidence="5">FERM domain-containing protein</fullName>
    </recommendedName>
</protein>
<dbReference type="RefSeq" id="XP_009047300.1">
    <property type="nucleotide sequence ID" value="XM_009049052.1"/>
</dbReference>
<dbReference type="InterPro" id="IPR000159">
    <property type="entry name" value="RA_dom"/>
</dbReference>
<dbReference type="Gene3D" id="3.10.20.90">
    <property type="entry name" value="Phosphatidylinositol 3-kinase Catalytic Subunit, Chain A, domain 1"/>
    <property type="match status" value="1"/>
</dbReference>
<dbReference type="Pfam" id="PF21989">
    <property type="entry name" value="RA_2"/>
    <property type="match status" value="1"/>
</dbReference>
<accession>V4B8M3</accession>
<gene>
    <name evidence="3" type="ORF">LOTGIDRAFT_111314</name>
</gene>
<dbReference type="InterPro" id="IPR035963">
    <property type="entry name" value="FERM_2"/>
</dbReference>
<dbReference type="InterPro" id="IPR029071">
    <property type="entry name" value="Ubiquitin-like_domsf"/>
</dbReference>
<reference evidence="3 4" key="1">
    <citation type="journal article" date="2013" name="Nature">
        <title>Insights into bilaterian evolution from three spiralian genomes.</title>
        <authorList>
            <person name="Simakov O."/>
            <person name="Marletaz F."/>
            <person name="Cho S.J."/>
            <person name="Edsinger-Gonzales E."/>
            <person name="Havlak P."/>
            <person name="Hellsten U."/>
            <person name="Kuo D.H."/>
            <person name="Larsson T."/>
            <person name="Lv J."/>
            <person name="Arendt D."/>
            <person name="Savage R."/>
            <person name="Osoegawa K."/>
            <person name="de Jong P."/>
            <person name="Grimwood J."/>
            <person name="Chapman J.A."/>
            <person name="Shapiro H."/>
            <person name="Aerts A."/>
            <person name="Otillar R.P."/>
            <person name="Terry A.Y."/>
            <person name="Boore J.L."/>
            <person name="Grigoriev I.V."/>
            <person name="Lindberg D.R."/>
            <person name="Seaver E.C."/>
            <person name="Weisblat D.A."/>
            <person name="Putnam N.H."/>
            <person name="Rokhsar D.S."/>
        </authorList>
    </citation>
    <scope>NUCLEOTIDE SEQUENCE [LARGE SCALE GENOMIC DNA]</scope>
</reference>
<feature type="domain" description="Ras-associating" evidence="2">
    <location>
        <begin position="1"/>
        <end position="75"/>
    </location>
</feature>
<dbReference type="KEGG" id="lgi:LOTGIDRAFT_111314"/>
<dbReference type="InterPro" id="IPR014352">
    <property type="entry name" value="FERM/acyl-CoA-bd_prot_sf"/>
</dbReference>
<dbReference type="SMART" id="SM00295">
    <property type="entry name" value="B41"/>
    <property type="match status" value="1"/>
</dbReference>
<dbReference type="Gene3D" id="1.20.80.10">
    <property type="match status" value="1"/>
</dbReference>
<dbReference type="PROSITE" id="PS50200">
    <property type="entry name" value="RA"/>
    <property type="match status" value="1"/>
</dbReference>
<dbReference type="CTD" id="20230708"/>
<dbReference type="InterPro" id="IPR019749">
    <property type="entry name" value="Band_41_domain"/>
</dbReference>
<dbReference type="OrthoDB" id="5859304at2759"/>